<dbReference type="EMBL" id="BMKO01000010">
    <property type="protein sequence ID" value="GGE89753.1"/>
    <property type="molecule type" value="Genomic_DNA"/>
</dbReference>
<evidence type="ECO:0000259" key="4">
    <source>
        <dbReference type="PROSITE" id="PS50893"/>
    </source>
</evidence>
<evidence type="ECO:0000313" key="5">
    <source>
        <dbReference type="EMBL" id="GGE89753.1"/>
    </source>
</evidence>
<dbReference type="Proteomes" id="UP000606498">
    <property type="component" value="Unassembled WGS sequence"/>
</dbReference>
<evidence type="ECO:0000256" key="3">
    <source>
        <dbReference type="ARBA" id="ARBA00022840"/>
    </source>
</evidence>
<gene>
    <name evidence="5" type="ORF">GCM10011520_32750</name>
</gene>
<reference evidence="6" key="1">
    <citation type="journal article" date="2019" name="Int. J. Syst. Evol. Microbiol.">
        <title>The Global Catalogue of Microorganisms (GCM) 10K type strain sequencing project: providing services to taxonomists for standard genome sequencing and annotation.</title>
        <authorList>
            <consortium name="The Broad Institute Genomics Platform"/>
            <consortium name="The Broad Institute Genome Sequencing Center for Infectious Disease"/>
            <person name="Wu L."/>
            <person name="Ma J."/>
        </authorList>
    </citation>
    <scope>NUCLEOTIDE SEQUENCE [LARGE SCALE GENOMIC DNA]</scope>
    <source>
        <strain evidence="6">CGMCC 1.16033</strain>
    </source>
</reference>
<accession>A0ABQ1TBE8</accession>
<dbReference type="RefSeq" id="WP_100144449.1">
    <property type="nucleotide sequence ID" value="NZ_BMKO01000010.1"/>
</dbReference>
<proteinExistence type="predicted"/>
<evidence type="ECO:0000313" key="6">
    <source>
        <dbReference type="Proteomes" id="UP000606498"/>
    </source>
</evidence>
<dbReference type="Gene3D" id="3.40.50.300">
    <property type="entry name" value="P-loop containing nucleotide triphosphate hydrolases"/>
    <property type="match status" value="1"/>
</dbReference>
<dbReference type="CDD" id="cd03230">
    <property type="entry name" value="ABC_DR_subfamily_A"/>
    <property type="match status" value="1"/>
</dbReference>
<keyword evidence="1" id="KW-0813">Transport</keyword>
<evidence type="ECO:0000256" key="2">
    <source>
        <dbReference type="ARBA" id="ARBA00022741"/>
    </source>
</evidence>
<dbReference type="Pfam" id="PF00005">
    <property type="entry name" value="ABC_tran"/>
    <property type="match status" value="1"/>
</dbReference>
<dbReference type="SMART" id="SM00382">
    <property type="entry name" value="AAA"/>
    <property type="match status" value="1"/>
</dbReference>
<sequence>MEQPAGSLLCFTKVDKSFDGKSVLTAVDLQLEPGMVVGLLGANGAGKSTLMRIALGIIPCDSGLVTTLGQAPQQLDSGRKQRLGYVPQQPFGYEGFSVERALAMHSSFYPQWDMELQQQWLQRFGLDLKAQVQRLSGGQRQSLALIMAMAYRPQLLVLDEPVASLDPVARRRFMADLFELALESGSAVLFSSHITSDLERVASHLALLKAGELLLFKEIDALREEVRLLKFAADSDIQLPESMRLLATTRAGCVVDGYRGQALPGMIDARSLNLEQLFMELHP</sequence>
<dbReference type="InterPro" id="IPR027417">
    <property type="entry name" value="P-loop_NTPase"/>
</dbReference>
<feature type="domain" description="ABC transporter" evidence="4">
    <location>
        <begin position="9"/>
        <end position="235"/>
    </location>
</feature>
<evidence type="ECO:0000256" key="1">
    <source>
        <dbReference type="ARBA" id="ARBA00022448"/>
    </source>
</evidence>
<dbReference type="PROSITE" id="PS50893">
    <property type="entry name" value="ABC_TRANSPORTER_2"/>
    <property type="match status" value="1"/>
</dbReference>
<organism evidence="5 6">
    <name type="scientific">Shewanella carassii</name>
    <dbReference type="NCBI Taxonomy" id="1987584"/>
    <lineage>
        <taxon>Bacteria</taxon>
        <taxon>Pseudomonadati</taxon>
        <taxon>Pseudomonadota</taxon>
        <taxon>Gammaproteobacteria</taxon>
        <taxon>Alteromonadales</taxon>
        <taxon>Shewanellaceae</taxon>
        <taxon>Shewanella</taxon>
    </lineage>
</organism>
<dbReference type="SUPFAM" id="SSF52540">
    <property type="entry name" value="P-loop containing nucleoside triphosphate hydrolases"/>
    <property type="match status" value="1"/>
</dbReference>
<dbReference type="InterPro" id="IPR003593">
    <property type="entry name" value="AAA+_ATPase"/>
</dbReference>
<keyword evidence="6" id="KW-1185">Reference proteome</keyword>
<keyword evidence="3" id="KW-0067">ATP-binding</keyword>
<dbReference type="InterPro" id="IPR003439">
    <property type="entry name" value="ABC_transporter-like_ATP-bd"/>
</dbReference>
<name>A0ABQ1TBE8_9GAMM</name>
<comment type="caution">
    <text evidence="5">The sequence shown here is derived from an EMBL/GenBank/DDBJ whole genome shotgun (WGS) entry which is preliminary data.</text>
</comment>
<keyword evidence="2" id="KW-0547">Nucleotide-binding</keyword>
<dbReference type="InterPro" id="IPR051782">
    <property type="entry name" value="ABC_Transporter_VariousFunc"/>
</dbReference>
<dbReference type="PANTHER" id="PTHR42939">
    <property type="entry name" value="ABC TRANSPORTER ATP-BINDING PROTEIN ALBC-RELATED"/>
    <property type="match status" value="1"/>
</dbReference>
<dbReference type="PANTHER" id="PTHR42939:SF1">
    <property type="entry name" value="ABC TRANSPORTER ATP-BINDING PROTEIN ALBC-RELATED"/>
    <property type="match status" value="1"/>
</dbReference>
<protein>
    <submittedName>
        <fullName evidence="5">ABC transporter</fullName>
    </submittedName>
</protein>